<feature type="domain" description="Sm" evidence="7">
    <location>
        <begin position="2"/>
        <end position="78"/>
    </location>
</feature>
<evidence type="ECO:0000256" key="1">
    <source>
        <dbReference type="ARBA" id="ARBA00006192"/>
    </source>
</evidence>
<dbReference type="PROSITE" id="PS52002">
    <property type="entry name" value="SM"/>
    <property type="match status" value="1"/>
</dbReference>
<dbReference type="Pfam" id="PF01423">
    <property type="entry name" value="LSM"/>
    <property type="match status" value="1"/>
</dbReference>
<keyword evidence="9" id="KW-1185">Reference proteome</keyword>
<comment type="function">
    <text evidence="4">Regulates mitochondrial small subunit maturation by controlling 15S rRNA 5'-end processing. Localizes to the 5' precursor of the 15S rRNA in a position that is subsequently occupied by mS47 in the mature yeast mtSSU. Uses structure and sequence-specific RNA recognition, binding to a single-stranded region of the precursor and specifically recognizing bases -6 to -1. The exchange of Ccm1 for mS47 is coupled to the irreversible removal of precursor rRNA that is accompanied by conformational changes of the mitoribosomal proteins uS5m and mS26. These conformational changes signal completion of 5'-end rRNA processing through protection of the mature 5'-end of the 15S rRNA and stabilization of mS47. The removal of the 5' precursor together with the dissociation of Ccm1 may be catalyzed by the 5'-3' exoribonuclease Pet127. Involved in the specific removal of group I introns in mitochondrial encoded transcripts.</text>
</comment>
<evidence type="ECO:0000259" key="7">
    <source>
        <dbReference type="PROSITE" id="PS52002"/>
    </source>
</evidence>
<dbReference type="PANTHER" id="PTHR47936:SF1">
    <property type="entry name" value="PENTATRICOPEPTIDE REPEAT-CONTAINING PROTEIN GUN1, CHLOROPLASTIC"/>
    <property type="match status" value="1"/>
</dbReference>
<dbReference type="InParanoid" id="A0A136JDT6"/>
<keyword evidence="2" id="KW-0507">mRNA processing</keyword>
<evidence type="ECO:0000256" key="2">
    <source>
        <dbReference type="ARBA" id="ARBA00022728"/>
    </source>
</evidence>
<feature type="compositionally biased region" description="Low complexity" evidence="6">
    <location>
        <begin position="765"/>
        <end position="785"/>
    </location>
</feature>
<dbReference type="AlphaFoldDB" id="A0A136JDT6"/>
<dbReference type="FunFam" id="2.30.30.100:FF:000024">
    <property type="entry name" value="U6 snRNA-associated Sm-like protein LSm4"/>
    <property type="match status" value="1"/>
</dbReference>
<keyword evidence="2" id="KW-0747">Spliceosome</keyword>
<dbReference type="InterPro" id="IPR001163">
    <property type="entry name" value="Sm_dom_euk/arc"/>
</dbReference>
<dbReference type="CDD" id="cd01723">
    <property type="entry name" value="LSm4"/>
    <property type="match status" value="1"/>
</dbReference>
<evidence type="ECO:0000256" key="5">
    <source>
        <dbReference type="ARBA" id="ARBA00044511"/>
    </source>
</evidence>
<dbReference type="InterPro" id="IPR057027">
    <property type="entry name" value="TPR_mt"/>
</dbReference>
<dbReference type="InterPro" id="IPR010920">
    <property type="entry name" value="LSM_dom_sf"/>
</dbReference>
<dbReference type="Gene3D" id="2.30.30.100">
    <property type="match status" value="1"/>
</dbReference>
<sequence>MLPLGLLNAAQGHPMLVELKNGETLNGHLVQCDTWMNLTLKEVVQTSPTEQEADKFVRLPEVYVKGNNIKYLRVPDEIIDLDTEAEGEGSVATTAVVAVTGAGAAGVDKVEAEDGVAAVLFERARTQVVISADHAPPKAAQILSNRPCDAPSSMLEAGTRVRNPAALSGSCEVRLRNIRQAGHFQGRRYNPSQTLLCQQTQRRLNSSATIVKRKPAESADAGLSHTALSRRQYLERADKRAPWLNKLLSVRPGAPPEQLDQFSTQHIYDGLKELQSMEGSYHSIVMLAEFLLSVRKEAPNALLYEALIRANVDPFRGSARVAKTLLQEMGDSGISTTPGIYNAILQVTAVHPDYVLRSKALLEMKHRWYTPTLDGSISILMGLLRDGQYELALESLEELSKSPVIVPPWLLSVFLIKFGELGFHAESLQLLQHAVKIHNPQRSLLAWTFLLDVYSRDNYYTGITYIWERMVMPGRLSPSDGVVLHVLNTASRQGDVGLATSAMELLTERGRRLGMHHYEPLIEANLKRGDLEKALTLVCLMGGEGLAVDASSTRAIVLKLQSSKADTDRALRILSELRAKRRVPIAAFNVVLEATISHRGFQAALDLYRSVRQISSDVPDLWTFHILLSQCKKETSLNFIIAEMESFFLKPNRTTYNRLIRITSRQRSYEAAFRYLKKLKELRGPSPNTATDASGSQNSLWMDRGTALELIKRCIQNHDLRAQALLEESRARGMDLDAELEEFVASCQGNLVTKHDDSGHATTNASEAASSAPAGGAPRALSAAA</sequence>
<dbReference type="GO" id="GO:0031930">
    <property type="term" value="P:mitochondria-nucleus signaling pathway"/>
    <property type="evidence" value="ECO:0007669"/>
    <property type="project" value="TreeGrafter"/>
</dbReference>
<proteinExistence type="inferred from homology"/>
<dbReference type="Pfam" id="PF23276">
    <property type="entry name" value="TPR_24"/>
    <property type="match status" value="1"/>
</dbReference>
<dbReference type="InterPro" id="IPR047575">
    <property type="entry name" value="Sm"/>
</dbReference>
<keyword evidence="2" id="KW-0508">mRNA splicing</keyword>
<keyword evidence="3" id="KW-0677">Repeat</keyword>
<dbReference type="Proteomes" id="UP000070501">
    <property type="component" value="Unassembled WGS sequence"/>
</dbReference>
<gene>
    <name evidence="8" type="ORF">Micbo1qcDRAFT_171689</name>
</gene>
<dbReference type="GO" id="GO:0000956">
    <property type="term" value="P:nuclear-transcribed mRNA catabolic process"/>
    <property type="evidence" value="ECO:0007669"/>
    <property type="project" value="InterPro"/>
</dbReference>
<dbReference type="STRING" id="196109.A0A136JDT6"/>
<dbReference type="InterPro" id="IPR034101">
    <property type="entry name" value="Lsm4"/>
</dbReference>
<evidence type="ECO:0000256" key="6">
    <source>
        <dbReference type="SAM" id="MobiDB-lite"/>
    </source>
</evidence>
<protein>
    <recommendedName>
        <fullName evidence="7">Sm domain-containing protein</fullName>
    </recommendedName>
</protein>
<dbReference type="GO" id="GO:0003723">
    <property type="term" value="F:RNA binding"/>
    <property type="evidence" value="ECO:0007669"/>
    <property type="project" value="InterPro"/>
</dbReference>
<evidence type="ECO:0000256" key="4">
    <source>
        <dbReference type="ARBA" id="ARBA00044493"/>
    </source>
</evidence>
<reference evidence="9" key="1">
    <citation type="submission" date="2016-02" db="EMBL/GenBank/DDBJ databases">
        <title>Draft genome sequence of Microdochium bolleyi, a fungal endophyte of beachgrass.</title>
        <authorList>
            <consortium name="DOE Joint Genome Institute"/>
            <person name="David A.S."/>
            <person name="May G."/>
            <person name="Haridas S."/>
            <person name="Lim J."/>
            <person name="Wang M."/>
            <person name="Labutti K."/>
            <person name="Lipzen A."/>
            <person name="Barry K."/>
            <person name="Grigoriev I.V."/>
        </authorList>
    </citation>
    <scope>NUCLEOTIDE SEQUENCE [LARGE SCALE GENOMIC DNA]</scope>
    <source>
        <strain evidence="9">J235TASD1</strain>
    </source>
</reference>
<dbReference type="PANTHER" id="PTHR47936">
    <property type="entry name" value="PPR_LONG DOMAIN-CONTAINING PROTEIN"/>
    <property type="match status" value="1"/>
</dbReference>
<dbReference type="OrthoDB" id="747253at2759"/>
<feature type="region of interest" description="Disordered" evidence="6">
    <location>
        <begin position="754"/>
        <end position="785"/>
    </location>
</feature>
<evidence type="ECO:0000256" key="3">
    <source>
        <dbReference type="ARBA" id="ARBA00022737"/>
    </source>
</evidence>
<accession>A0A136JDT6</accession>
<name>A0A136JDT6_9PEZI</name>
<comment type="similarity">
    <text evidence="1">Belongs to the CCM1 family.</text>
</comment>
<organism evidence="8 9">
    <name type="scientific">Microdochium bolleyi</name>
    <dbReference type="NCBI Taxonomy" id="196109"/>
    <lineage>
        <taxon>Eukaryota</taxon>
        <taxon>Fungi</taxon>
        <taxon>Dikarya</taxon>
        <taxon>Ascomycota</taxon>
        <taxon>Pezizomycotina</taxon>
        <taxon>Sordariomycetes</taxon>
        <taxon>Xylariomycetidae</taxon>
        <taxon>Xylariales</taxon>
        <taxon>Microdochiaceae</taxon>
        <taxon>Microdochium</taxon>
    </lineage>
</organism>
<comment type="subunit">
    <text evidence="5">Binds to mitochondrial small subunit 15S rRNA.</text>
</comment>
<dbReference type="Gene3D" id="1.25.40.10">
    <property type="entry name" value="Tetratricopeptide repeat domain"/>
    <property type="match status" value="1"/>
</dbReference>
<dbReference type="InterPro" id="IPR011990">
    <property type="entry name" value="TPR-like_helical_dom_sf"/>
</dbReference>
<dbReference type="SMART" id="SM00651">
    <property type="entry name" value="Sm"/>
    <property type="match status" value="1"/>
</dbReference>
<dbReference type="EMBL" id="KQ964246">
    <property type="protein sequence ID" value="KXJ95297.1"/>
    <property type="molecule type" value="Genomic_DNA"/>
</dbReference>
<dbReference type="GO" id="GO:0000398">
    <property type="term" value="P:mRNA splicing, via spliceosome"/>
    <property type="evidence" value="ECO:0007669"/>
    <property type="project" value="InterPro"/>
</dbReference>
<evidence type="ECO:0000313" key="9">
    <source>
        <dbReference type="Proteomes" id="UP000070501"/>
    </source>
</evidence>
<dbReference type="SUPFAM" id="SSF50182">
    <property type="entry name" value="Sm-like ribonucleoproteins"/>
    <property type="match status" value="1"/>
</dbReference>
<dbReference type="GO" id="GO:0005681">
    <property type="term" value="C:spliceosomal complex"/>
    <property type="evidence" value="ECO:0007669"/>
    <property type="project" value="UniProtKB-KW"/>
</dbReference>
<evidence type="ECO:0000313" key="8">
    <source>
        <dbReference type="EMBL" id="KXJ95297.1"/>
    </source>
</evidence>